<name>A0A7M4DKG6_9MICO</name>
<dbReference type="InterPro" id="IPR026898">
    <property type="entry name" value="PrsW"/>
</dbReference>
<feature type="transmembrane region" description="Helical" evidence="2">
    <location>
        <begin position="158"/>
        <end position="178"/>
    </location>
</feature>
<keyword evidence="4" id="KW-1185">Reference proteome</keyword>
<proteinExistence type="predicted"/>
<sequence>MSNQQFPPPGQGHPQQHPQGQQPFGAAQGHQQPHPGQQQFHGQPQHFHGQQVYGQQGYGYGAAPAQPAVAAPAAQYAPMPQSQFMPVRPPAPMRRRRIAAEVVLLSVGTLALLIVVALFALSFGGGSTFQAFVLALIPLLIVGSAVLLVDRWEPEPRLLLIVAFVWGGGVAVFMSSLLNSVVGPALADALGTGLEPDAASAILGAPVVEEFWKGLGLLLIFLLRRRQFNGPVDGIVYASVIAAAFAFVENIQYFAVYEETVTGTFIIRGLVSPFGHLIYTSCMGLALGLASRSRNKAAWLWMMPLGYLAAALLHGLWNGLATFLGGGIGALVILVVFVNWLPLAVWAFIVVWLRRKEIQVLRSRLSDYVPSGWIAPHEVDMLSSLRARKQARDWASRGGPTGARAMKEFQRAAVALAYARQDLYTGHTGIRARQDELALLEDVGRSRAQFRAAVGA</sequence>
<evidence type="ECO:0000313" key="4">
    <source>
        <dbReference type="Proteomes" id="UP000419743"/>
    </source>
</evidence>
<evidence type="ECO:0000256" key="1">
    <source>
        <dbReference type="SAM" id="MobiDB-lite"/>
    </source>
</evidence>
<evidence type="ECO:0008006" key="5">
    <source>
        <dbReference type="Google" id="ProtNLM"/>
    </source>
</evidence>
<feature type="transmembrane region" description="Helical" evidence="2">
    <location>
        <begin position="265"/>
        <end position="290"/>
    </location>
</feature>
<keyword evidence="2" id="KW-0472">Membrane</keyword>
<keyword evidence="2" id="KW-0812">Transmembrane</keyword>
<organism evidence="3 4">
    <name type="scientific">Occultella aeris</name>
    <dbReference type="NCBI Taxonomy" id="2761496"/>
    <lineage>
        <taxon>Bacteria</taxon>
        <taxon>Bacillati</taxon>
        <taxon>Actinomycetota</taxon>
        <taxon>Actinomycetes</taxon>
        <taxon>Micrococcales</taxon>
        <taxon>Ruaniaceae</taxon>
        <taxon>Occultella</taxon>
    </lineage>
</organism>
<feature type="transmembrane region" description="Helical" evidence="2">
    <location>
        <begin position="102"/>
        <end position="123"/>
    </location>
</feature>
<feature type="transmembrane region" description="Helical" evidence="2">
    <location>
        <begin position="129"/>
        <end position="149"/>
    </location>
</feature>
<feature type="transmembrane region" description="Helical" evidence="2">
    <location>
        <begin position="235"/>
        <end position="253"/>
    </location>
</feature>
<dbReference type="AlphaFoldDB" id="A0A7M4DKG6"/>
<feature type="region of interest" description="Disordered" evidence="1">
    <location>
        <begin position="1"/>
        <end position="47"/>
    </location>
</feature>
<dbReference type="PANTHER" id="PTHR36844:SF1">
    <property type="entry name" value="PROTEASE PRSW"/>
    <property type="match status" value="1"/>
</dbReference>
<protein>
    <recommendedName>
        <fullName evidence="5">PrsW family intramembrane metalloprotease</fullName>
    </recommendedName>
</protein>
<reference evidence="3 4" key="1">
    <citation type="submission" date="2019-11" db="EMBL/GenBank/DDBJ databases">
        <authorList>
            <person name="Criscuolo A."/>
        </authorList>
    </citation>
    <scope>NUCLEOTIDE SEQUENCE [LARGE SCALE GENOMIC DNA]</scope>
    <source>
        <strain evidence="3">CIP111667</strain>
    </source>
</reference>
<dbReference type="GO" id="GO:0008233">
    <property type="term" value="F:peptidase activity"/>
    <property type="evidence" value="ECO:0007669"/>
    <property type="project" value="InterPro"/>
</dbReference>
<dbReference type="Proteomes" id="UP000419743">
    <property type="component" value="Unassembled WGS sequence"/>
</dbReference>
<accession>A0A7M4DKG6</accession>
<keyword evidence="2" id="KW-1133">Transmembrane helix</keyword>
<dbReference type="Pfam" id="PF13367">
    <property type="entry name" value="PrsW-protease"/>
    <property type="match status" value="1"/>
</dbReference>
<evidence type="ECO:0000313" key="3">
    <source>
        <dbReference type="EMBL" id="VZO37636.1"/>
    </source>
</evidence>
<feature type="compositionally biased region" description="Low complexity" evidence="1">
    <location>
        <begin position="12"/>
        <end position="47"/>
    </location>
</feature>
<feature type="compositionally biased region" description="Pro residues" evidence="1">
    <location>
        <begin position="1"/>
        <end position="11"/>
    </location>
</feature>
<feature type="transmembrane region" description="Helical" evidence="2">
    <location>
        <begin position="323"/>
        <end position="353"/>
    </location>
</feature>
<feature type="transmembrane region" description="Helical" evidence="2">
    <location>
        <begin position="198"/>
        <end position="223"/>
    </location>
</feature>
<evidence type="ECO:0000256" key="2">
    <source>
        <dbReference type="SAM" id="Phobius"/>
    </source>
</evidence>
<feature type="transmembrane region" description="Helical" evidence="2">
    <location>
        <begin position="297"/>
        <end position="317"/>
    </location>
</feature>
<gene>
    <name evidence="3" type="ORF">HALOF300_02629</name>
</gene>
<dbReference type="PANTHER" id="PTHR36844">
    <property type="entry name" value="PROTEASE PRSW"/>
    <property type="match status" value="1"/>
</dbReference>
<dbReference type="RefSeq" id="WP_156741369.1">
    <property type="nucleotide sequence ID" value="NZ_CACRYJ010000035.1"/>
</dbReference>
<dbReference type="EMBL" id="CACRYJ010000035">
    <property type="protein sequence ID" value="VZO37636.1"/>
    <property type="molecule type" value="Genomic_DNA"/>
</dbReference>
<comment type="caution">
    <text evidence="3">The sequence shown here is derived from an EMBL/GenBank/DDBJ whole genome shotgun (WGS) entry which is preliminary data.</text>
</comment>